<dbReference type="PANTHER" id="PTHR22443">
    <property type="entry name" value="NON-SPECIFIC LETHAL 1, ISOFORM M"/>
    <property type="match status" value="1"/>
</dbReference>
<dbReference type="InterPro" id="IPR029332">
    <property type="entry name" value="PEHE_dom"/>
</dbReference>
<protein>
    <recommendedName>
        <fullName evidence="2">PEHE domain-containing protein</fullName>
    </recommendedName>
</protein>
<dbReference type="Proteomes" id="UP000759131">
    <property type="component" value="Unassembled WGS sequence"/>
</dbReference>
<accession>A0A7R9KF49</accession>
<reference evidence="3" key="1">
    <citation type="submission" date="2020-11" db="EMBL/GenBank/DDBJ databases">
        <authorList>
            <person name="Tran Van P."/>
        </authorList>
    </citation>
    <scope>NUCLEOTIDE SEQUENCE</scope>
</reference>
<dbReference type="GO" id="GO:0044545">
    <property type="term" value="C:NSL complex"/>
    <property type="evidence" value="ECO:0007669"/>
    <property type="project" value="TreeGrafter"/>
</dbReference>
<feature type="compositionally biased region" description="Polar residues" evidence="1">
    <location>
        <begin position="106"/>
        <end position="115"/>
    </location>
</feature>
<feature type="domain" description="PEHE" evidence="2">
    <location>
        <begin position="171"/>
        <end position="335"/>
    </location>
</feature>
<dbReference type="AlphaFoldDB" id="A0A7R9KF49"/>
<organism evidence="3">
    <name type="scientific">Medioppia subpectinata</name>
    <dbReference type="NCBI Taxonomy" id="1979941"/>
    <lineage>
        <taxon>Eukaryota</taxon>
        <taxon>Metazoa</taxon>
        <taxon>Ecdysozoa</taxon>
        <taxon>Arthropoda</taxon>
        <taxon>Chelicerata</taxon>
        <taxon>Arachnida</taxon>
        <taxon>Acari</taxon>
        <taxon>Acariformes</taxon>
        <taxon>Sarcoptiformes</taxon>
        <taxon>Oribatida</taxon>
        <taxon>Brachypylina</taxon>
        <taxon>Oppioidea</taxon>
        <taxon>Oppiidae</taxon>
        <taxon>Medioppia</taxon>
    </lineage>
</organism>
<feature type="compositionally biased region" description="Basic and acidic residues" evidence="1">
    <location>
        <begin position="316"/>
        <end position="330"/>
    </location>
</feature>
<sequence>TGTLIQCLSWASFYRTIETRDHSKTYPFKTSKQKVLRRSPPSPTLSNKFLYDSSKPKSPKRSQSVISSSKLRKKYDGTAKRRYVRRSGSSSDGVWRKRGRPRERASSGSSRTESPIPSPVPSEGSTCGHSLSAPLLRRRRSEQHAFDINNIVIPYSIAATTRVEKLQYKEIITPKWRLTDPSEHNTFSFSDLKIKSESNEEIKAVPQKSTSIDDEDEDISDTAFTLRHIKSEEEERKRILSFIKGNTKSGSLRRGARVRFDSNRSDTTTTPGDTVFQNNDSTSQDSYNGASIPSTPVVNNCNNEPNLADTPPPVPTERRRNASLSSRRDDSIDENFETVAPFELRTFPLNEIDFELMSTEVQPMCPTLGDDTLDSMNDPEKSNEGTITANNSRAPTPVDSDGAESVVEHNEGDNDNEDPEWEPKKLTKG</sequence>
<gene>
    <name evidence="3" type="ORF">OSB1V03_LOCUS1494</name>
</gene>
<evidence type="ECO:0000256" key="1">
    <source>
        <dbReference type="SAM" id="MobiDB-lite"/>
    </source>
</evidence>
<feature type="compositionally biased region" description="Polar residues" evidence="1">
    <location>
        <begin position="384"/>
        <end position="394"/>
    </location>
</feature>
<dbReference type="OrthoDB" id="6516773at2759"/>
<evidence type="ECO:0000313" key="3">
    <source>
        <dbReference type="EMBL" id="CAD7621015.1"/>
    </source>
</evidence>
<proteinExistence type="predicted"/>
<dbReference type="InterPro" id="IPR026180">
    <property type="entry name" value="NSL1"/>
</dbReference>
<dbReference type="EMBL" id="CAJPIZ010000443">
    <property type="protein sequence ID" value="CAG2101445.1"/>
    <property type="molecule type" value="Genomic_DNA"/>
</dbReference>
<feature type="compositionally biased region" description="Polar residues" evidence="1">
    <location>
        <begin position="265"/>
        <end position="305"/>
    </location>
</feature>
<feature type="non-terminal residue" evidence="3">
    <location>
        <position position="429"/>
    </location>
</feature>
<dbReference type="GO" id="GO:0035035">
    <property type="term" value="F:histone acetyltransferase binding"/>
    <property type="evidence" value="ECO:0007669"/>
    <property type="project" value="TreeGrafter"/>
</dbReference>
<feature type="region of interest" description="Disordered" evidence="1">
    <location>
        <begin position="28"/>
        <end position="130"/>
    </location>
</feature>
<feature type="region of interest" description="Disordered" evidence="1">
    <location>
        <begin position="363"/>
        <end position="429"/>
    </location>
</feature>
<keyword evidence="4" id="KW-1185">Reference proteome</keyword>
<dbReference type="SMART" id="SM01300">
    <property type="entry name" value="PEHE"/>
    <property type="match status" value="1"/>
</dbReference>
<evidence type="ECO:0000259" key="2">
    <source>
        <dbReference type="SMART" id="SM01300"/>
    </source>
</evidence>
<feature type="region of interest" description="Disordered" evidence="1">
    <location>
        <begin position="253"/>
        <end position="332"/>
    </location>
</feature>
<dbReference type="EMBL" id="OC855018">
    <property type="protein sequence ID" value="CAD7621015.1"/>
    <property type="molecule type" value="Genomic_DNA"/>
</dbReference>
<dbReference type="PANTHER" id="PTHR22443:SF18">
    <property type="entry name" value="NON-SPECIFIC LETHAL 1, ISOFORM M"/>
    <property type="match status" value="1"/>
</dbReference>
<name>A0A7R9KF49_9ACAR</name>
<evidence type="ECO:0000313" key="4">
    <source>
        <dbReference type="Proteomes" id="UP000759131"/>
    </source>
</evidence>